<feature type="domain" description="HTH gntR-type" evidence="4">
    <location>
        <begin position="9"/>
        <end position="76"/>
    </location>
</feature>
<protein>
    <submittedName>
        <fullName evidence="5">DNA-binding GntR family transcriptional regulator</fullName>
    </submittedName>
</protein>
<dbReference type="SUPFAM" id="SSF48008">
    <property type="entry name" value="GntR ligand-binding domain-like"/>
    <property type="match status" value="1"/>
</dbReference>
<dbReference type="Proteomes" id="UP000248916">
    <property type="component" value="Unassembled WGS sequence"/>
</dbReference>
<keyword evidence="2 5" id="KW-0238">DNA-binding</keyword>
<sequence>MTADSTGHATSAAAVVTALEEDIVLGRLQPRERLIEEELAERFAVKRHLIRQAIAGLERLGLIEHVRHRGAVVRLYTAQEVEDINAVRDLLEGHAASLVALPAPDADLAALSAIAERHLAAITAGRHRETFRSNLEFHSRLFRLCGNCALVAAIEMHAQKSHAYRSILVNDQSYQEWAADAHLAMIEAMRRGDREALVRLCREHLTPAKNRYIEVWNSRYS</sequence>
<evidence type="ECO:0000313" key="6">
    <source>
        <dbReference type="Proteomes" id="UP000248916"/>
    </source>
</evidence>
<evidence type="ECO:0000259" key="4">
    <source>
        <dbReference type="PROSITE" id="PS50949"/>
    </source>
</evidence>
<name>A0A2W7NT43_9RHOB</name>
<dbReference type="InterPro" id="IPR000524">
    <property type="entry name" value="Tscrpt_reg_HTH_GntR"/>
</dbReference>
<dbReference type="Pfam" id="PF00392">
    <property type="entry name" value="GntR"/>
    <property type="match status" value="1"/>
</dbReference>
<proteinExistence type="predicted"/>
<dbReference type="InterPro" id="IPR011711">
    <property type="entry name" value="GntR_C"/>
</dbReference>
<dbReference type="SUPFAM" id="SSF46785">
    <property type="entry name" value="Winged helix' DNA-binding domain"/>
    <property type="match status" value="1"/>
</dbReference>
<reference evidence="5 6" key="1">
    <citation type="submission" date="2018-06" db="EMBL/GenBank/DDBJ databases">
        <title>Genomic Encyclopedia of Archaeal and Bacterial Type Strains, Phase II (KMG-II): from individual species to whole genera.</title>
        <authorList>
            <person name="Goeker M."/>
        </authorList>
    </citation>
    <scope>NUCLEOTIDE SEQUENCE [LARGE SCALE GENOMIC DNA]</scope>
    <source>
        <strain evidence="5 6">DSM 22009</strain>
    </source>
</reference>
<dbReference type="Pfam" id="PF07729">
    <property type="entry name" value="FCD"/>
    <property type="match status" value="1"/>
</dbReference>
<evidence type="ECO:0000256" key="2">
    <source>
        <dbReference type="ARBA" id="ARBA00023125"/>
    </source>
</evidence>
<keyword evidence="3" id="KW-0804">Transcription</keyword>
<dbReference type="Gene3D" id="1.20.120.530">
    <property type="entry name" value="GntR ligand-binding domain-like"/>
    <property type="match status" value="1"/>
</dbReference>
<dbReference type="AlphaFoldDB" id="A0A2W7NT43"/>
<evidence type="ECO:0000256" key="3">
    <source>
        <dbReference type="ARBA" id="ARBA00023163"/>
    </source>
</evidence>
<dbReference type="EMBL" id="QKZL01000006">
    <property type="protein sequence ID" value="PZX16486.1"/>
    <property type="molecule type" value="Genomic_DNA"/>
</dbReference>
<dbReference type="InterPro" id="IPR036390">
    <property type="entry name" value="WH_DNA-bd_sf"/>
</dbReference>
<dbReference type="SMART" id="SM00345">
    <property type="entry name" value="HTH_GNTR"/>
    <property type="match status" value="1"/>
</dbReference>
<dbReference type="InterPro" id="IPR008920">
    <property type="entry name" value="TF_FadR/GntR_C"/>
</dbReference>
<dbReference type="Gene3D" id="1.10.10.10">
    <property type="entry name" value="Winged helix-like DNA-binding domain superfamily/Winged helix DNA-binding domain"/>
    <property type="match status" value="1"/>
</dbReference>
<accession>A0A2W7NT43</accession>
<gene>
    <name evidence="5" type="ORF">LX81_01855</name>
</gene>
<dbReference type="PROSITE" id="PS50949">
    <property type="entry name" value="HTH_GNTR"/>
    <property type="match status" value="1"/>
</dbReference>
<comment type="caution">
    <text evidence="5">The sequence shown here is derived from an EMBL/GenBank/DDBJ whole genome shotgun (WGS) entry which is preliminary data.</text>
</comment>
<keyword evidence="1" id="KW-0805">Transcription regulation</keyword>
<dbReference type="SMART" id="SM00895">
    <property type="entry name" value="FCD"/>
    <property type="match status" value="1"/>
</dbReference>
<dbReference type="PANTHER" id="PTHR43537">
    <property type="entry name" value="TRANSCRIPTIONAL REGULATOR, GNTR FAMILY"/>
    <property type="match status" value="1"/>
</dbReference>
<dbReference type="PANTHER" id="PTHR43537:SF49">
    <property type="entry name" value="TRANSCRIPTIONAL REGULATORY PROTEIN"/>
    <property type="match status" value="1"/>
</dbReference>
<dbReference type="GO" id="GO:0003677">
    <property type="term" value="F:DNA binding"/>
    <property type="evidence" value="ECO:0007669"/>
    <property type="project" value="UniProtKB-KW"/>
</dbReference>
<keyword evidence="6" id="KW-1185">Reference proteome</keyword>
<dbReference type="GO" id="GO:0003700">
    <property type="term" value="F:DNA-binding transcription factor activity"/>
    <property type="evidence" value="ECO:0007669"/>
    <property type="project" value="InterPro"/>
</dbReference>
<dbReference type="InterPro" id="IPR036388">
    <property type="entry name" value="WH-like_DNA-bd_sf"/>
</dbReference>
<organism evidence="5 6">
    <name type="scientific">Palleronia aestuarii</name>
    <dbReference type="NCBI Taxonomy" id="568105"/>
    <lineage>
        <taxon>Bacteria</taxon>
        <taxon>Pseudomonadati</taxon>
        <taxon>Pseudomonadota</taxon>
        <taxon>Alphaproteobacteria</taxon>
        <taxon>Rhodobacterales</taxon>
        <taxon>Roseobacteraceae</taxon>
        <taxon>Palleronia</taxon>
    </lineage>
</organism>
<evidence type="ECO:0000313" key="5">
    <source>
        <dbReference type="EMBL" id="PZX16486.1"/>
    </source>
</evidence>
<evidence type="ECO:0000256" key="1">
    <source>
        <dbReference type="ARBA" id="ARBA00023015"/>
    </source>
</evidence>